<reference evidence="4 5" key="1">
    <citation type="submission" date="2012-05" db="EMBL/GenBank/DDBJ databases">
        <title>Recombination and specialization in a pathogen metapopulation.</title>
        <authorList>
            <person name="Gardiner A."/>
            <person name="Kemen E."/>
            <person name="Schultz-Larsen T."/>
            <person name="MacLean D."/>
            <person name="Van Oosterhout C."/>
            <person name="Jones J.D.G."/>
        </authorList>
    </citation>
    <scope>NUCLEOTIDE SEQUENCE [LARGE SCALE GENOMIC DNA]</scope>
    <source>
        <strain evidence="4 5">Ac Nc2</strain>
    </source>
</reference>
<proteinExistence type="predicted"/>
<dbReference type="GO" id="GO:0019722">
    <property type="term" value="P:calcium-mediated signaling"/>
    <property type="evidence" value="ECO:0007669"/>
    <property type="project" value="InterPro"/>
</dbReference>
<dbReference type="InterPro" id="IPR011992">
    <property type="entry name" value="EF-hand-dom_pair"/>
</dbReference>
<dbReference type="Gene3D" id="1.10.238.10">
    <property type="entry name" value="EF-hand"/>
    <property type="match status" value="1"/>
</dbReference>
<feature type="domain" description="EF-hand" evidence="3">
    <location>
        <begin position="150"/>
        <end position="185"/>
    </location>
</feature>
<name>A0A024GIY0_9STRA</name>
<feature type="compositionally biased region" description="Basic residues" evidence="2">
    <location>
        <begin position="1"/>
        <end position="10"/>
    </location>
</feature>
<feature type="region of interest" description="Disordered" evidence="2">
    <location>
        <begin position="1"/>
        <end position="51"/>
    </location>
</feature>
<dbReference type="EMBL" id="CAIX01000143">
    <property type="protein sequence ID" value="CCI46849.1"/>
    <property type="molecule type" value="Genomic_DNA"/>
</dbReference>
<comment type="caution">
    <text evidence="4">The sequence shown here is derived from an EMBL/GenBank/DDBJ whole genome shotgun (WGS) entry which is preliminary data.</text>
</comment>
<gene>
    <name evidence="4" type="ORF">BN9_078040</name>
</gene>
<dbReference type="OrthoDB" id="191686at2759"/>
<sequence length="262" mass="29306">MGNKHSKGRKSGHDETKKVSKQTSSSMRDEVDSPKQPHAIEPMNVTKSPTKARDVSASVLLEDCLNQLDVGSILSNQEINAIRNHLTSLLGQNEQETIIISEDEFYRFLAANPNSLYVNRLYAIFDVSGQGYITFDSLTRGLALLSRKATREQKLILSFHLLDLDASGYITKKMTTDLLRSCLTECREAGMSLSDQQISKIVERTFLEADVDNNELVDLKEYQALDSKHSRIFDFLTVDALGVLNHLEKVRSAAHVLPVATH</sequence>
<dbReference type="InParanoid" id="A0A024GIY0"/>
<evidence type="ECO:0000313" key="4">
    <source>
        <dbReference type="EMBL" id="CCI46849.1"/>
    </source>
</evidence>
<dbReference type="InterPro" id="IPR002048">
    <property type="entry name" value="EF_hand_dom"/>
</dbReference>
<dbReference type="PROSITE" id="PS50222">
    <property type="entry name" value="EF_HAND_2"/>
    <property type="match status" value="1"/>
</dbReference>
<evidence type="ECO:0000256" key="2">
    <source>
        <dbReference type="SAM" id="MobiDB-lite"/>
    </source>
</evidence>
<evidence type="ECO:0000313" key="5">
    <source>
        <dbReference type="Proteomes" id="UP000053237"/>
    </source>
</evidence>
<dbReference type="GO" id="GO:0019900">
    <property type="term" value="F:kinase binding"/>
    <property type="evidence" value="ECO:0007669"/>
    <property type="project" value="InterPro"/>
</dbReference>
<organism evidence="4 5">
    <name type="scientific">Albugo candida</name>
    <dbReference type="NCBI Taxonomy" id="65357"/>
    <lineage>
        <taxon>Eukaryota</taxon>
        <taxon>Sar</taxon>
        <taxon>Stramenopiles</taxon>
        <taxon>Oomycota</taxon>
        <taxon>Peronosporomycetes</taxon>
        <taxon>Albuginales</taxon>
        <taxon>Albuginaceae</taxon>
        <taxon>Albugo</taxon>
    </lineage>
</organism>
<dbReference type="PANTHER" id="PTHR23056:SF110">
    <property type="entry name" value="CALMODULIN"/>
    <property type="match status" value="1"/>
</dbReference>
<evidence type="ECO:0000259" key="3">
    <source>
        <dbReference type="PROSITE" id="PS50222"/>
    </source>
</evidence>
<dbReference type="Pfam" id="PF13833">
    <property type="entry name" value="EF-hand_8"/>
    <property type="match status" value="1"/>
</dbReference>
<dbReference type="GO" id="GO:0005509">
    <property type="term" value="F:calcium ion binding"/>
    <property type="evidence" value="ECO:0007669"/>
    <property type="project" value="InterPro"/>
</dbReference>
<evidence type="ECO:0000256" key="1">
    <source>
        <dbReference type="ARBA" id="ARBA00022737"/>
    </source>
</evidence>
<dbReference type="PANTHER" id="PTHR23056">
    <property type="entry name" value="CALCINEURIN B"/>
    <property type="match status" value="1"/>
</dbReference>
<accession>A0A024GIY0</accession>
<dbReference type="AlphaFoldDB" id="A0A024GIY0"/>
<protein>
    <recommendedName>
        <fullName evidence="3">EF-hand domain-containing protein</fullName>
    </recommendedName>
</protein>
<keyword evidence="5" id="KW-1185">Reference proteome</keyword>
<dbReference type="STRING" id="65357.A0A024GIY0"/>
<dbReference type="SUPFAM" id="SSF47473">
    <property type="entry name" value="EF-hand"/>
    <property type="match status" value="1"/>
</dbReference>
<dbReference type="InterPro" id="IPR045198">
    <property type="entry name" value="CNBL1-10"/>
</dbReference>
<keyword evidence="1" id="KW-0677">Repeat</keyword>
<dbReference type="Proteomes" id="UP000053237">
    <property type="component" value="Unassembled WGS sequence"/>
</dbReference>